<feature type="binding site" evidence="7">
    <location>
        <position position="15"/>
    </location>
    <ligand>
        <name>Fe cation</name>
        <dbReference type="ChEBI" id="CHEBI:24875"/>
        <label>1</label>
    </ligand>
</feature>
<dbReference type="Proteomes" id="UP000295264">
    <property type="component" value="Unassembled WGS sequence"/>
</dbReference>
<feature type="non-terminal residue" evidence="8">
    <location>
        <position position="56"/>
    </location>
</feature>
<gene>
    <name evidence="8" type="ORF">DBR06_SOUSAS1310023</name>
</gene>
<dbReference type="AlphaFoldDB" id="A0A484GYP1"/>
<keyword evidence="7" id="KW-0408">Iron</keyword>
<dbReference type="PANTHER" id="PTHR11431">
    <property type="entry name" value="FERRITIN"/>
    <property type="match status" value="1"/>
</dbReference>
<dbReference type="GO" id="GO:0008199">
    <property type="term" value="F:ferric iron binding"/>
    <property type="evidence" value="ECO:0007669"/>
    <property type="project" value="InterPro"/>
</dbReference>
<keyword evidence="9" id="KW-1185">Reference proteome</keyword>
<evidence type="ECO:0000256" key="4">
    <source>
        <dbReference type="ARBA" id="ARBA00039731"/>
    </source>
</evidence>
<sequence>PHLFDFIKTHYLNEQVQPIKELGDLITILCKTVAPDSGMAEYLCDKHTREMVITRA</sequence>
<comment type="subunit">
    <text evidence="5">Oligomer of 24 subunits. There are two types of subunits: L (light) chain and H (heavy) chain. The major chain can be light or heavy, depending on the species and tissue type. The functional molecule forms a roughly spherical shell with a diameter of 12 nm and contains a central cavity into which the insoluble mineral iron core is deposited. Interacts with NCOA4; NCOA4 promotes targeting of the iron-binding ferritin complex to autolysosomes following starvation or iron depletion.</text>
</comment>
<dbReference type="PANTHER" id="PTHR11431:SF37">
    <property type="entry name" value="FERRITIN HEAVY CHAIN"/>
    <property type="match status" value="1"/>
</dbReference>
<dbReference type="SUPFAM" id="SSF47240">
    <property type="entry name" value="Ferritin-like"/>
    <property type="match status" value="1"/>
</dbReference>
<name>A0A484GYP1_SOUCH</name>
<comment type="subcellular location">
    <subcellularLocation>
        <location evidence="2">Cytoplasmic vesicle</location>
        <location evidence="2">Autophagosome</location>
    </subcellularLocation>
    <subcellularLocation>
        <location evidence="1">Lysosome</location>
    </subcellularLocation>
</comment>
<proteinExistence type="predicted"/>
<evidence type="ECO:0000256" key="5">
    <source>
        <dbReference type="ARBA" id="ARBA00044959"/>
    </source>
</evidence>
<accession>A0A484GYP1</accession>
<dbReference type="Gene3D" id="1.20.1260.10">
    <property type="match status" value="1"/>
</dbReference>
<dbReference type="InterPro" id="IPR009078">
    <property type="entry name" value="Ferritin-like_SF"/>
</dbReference>
<comment type="function">
    <text evidence="6">Stores iron in a soluble, non-toxic, readily available form. Important for iron homeostasis. Has ferroxidase activity. Iron is taken up in the ferrous form and deposited as ferric hydroxides after oxidation. Also plays a role in delivery of iron to cells. Mediates iron uptake in capsule cells of the developing kidney. Delivery to lysosomes is mediated by the cargo receptor NCOA4 for autophagic degradation and release of iron.</text>
</comment>
<evidence type="ECO:0000313" key="9">
    <source>
        <dbReference type="Proteomes" id="UP000295264"/>
    </source>
</evidence>
<protein>
    <recommendedName>
        <fullName evidence="4">Ferritin heavy chain</fullName>
    </recommendedName>
</protein>
<dbReference type="GO" id="GO:0005764">
    <property type="term" value="C:lysosome"/>
    <property type="evidence" value="ECO:0007669"/>
    <property type="project" value="UniProtKB-SubCell"/>
</dbReference>
<dbReference type="GO" id="GO:0005776">
    <property type="term" value="C:autophagosome"/>
    <property type="evidence" value="ECO:0007669"/>
    <property type="project" value="UniProtKB-SubCell"/>
</dbReference>
<keyword evidence="7" id="KW-0479">Metal-binding</keyword>
<evidence type="ECO:0000256" key="1">
    <source>
        <dbReference type="ARBA" id="ARBA00004371"/>
    </source>
</evidence>
<feature type="non-terminal residue" evidence="8">
    <location>
        <position position="1"/>
    </location>
</feature>
<organism evidence="8 9">
    <name type="scientific">Sousa chinensis</name>
    <name type="common">Indo-pacific humpbacked dolphin</name>
    <name type="synonym">Steno chinensis</name>
    <dbReference type="NCBI Taxonomy" id="103600"/>
    <lineage>
        <taxon>Eukaryota</taxon>
        <taxon>Metazoa</taxon>
        <taxon>Chordata</taxon>
        <taxon>Craniata</taxon>
        <taxon>Vertebrata</taxon>
        <taxon>Euteleostomi</taxon>
        <taxon>Mammalia</taxon>
        <taxon>Eutheria</taxon>
        <taxon>Laurasiatheria</taxon>
        <taxon>Artiodactyla</taxon>
        <taxon>Whippomorpha</taxon>
        <taxon>Cetacea</taxon>
        <taxon>Odontoceti</taxon>
        <taxon>Delphinidae</taxon>
        <taxon>Sousa</taxon>
    </lineage>
</organism>
<dbReference type="EMBL" id="QWLN02002294">
    <property type="protein sequence ID" value="TEA40728.1"/>
    <property type="molecule type" value="Genomic_DNA"/>
</dbReference>
<evidence type="ECO:0000256" key="7">
    <source>
        <dbReference type="PIRSR" id="PIRSR601519-1"/>
    </source>
</evidence>
<evidence type="ECO:0000256" key="3">
    <source>
        <dbReference type="ARBA" id="ARBA00023228"/>
    </source>
</evidence>
<comment type="caution">
    <text evidence="8">The sequence shown here is derived from an EMBL/GenBank/DDBJ whole genome shotgun (WGS) entry which is preliminary data.</text>
</comment>
<keyword evidence="3" id="KW-0458">Lysosome</keyword>
<reference evidence="8 9" key="1">
    <citation type="journal article" date="2018" name="Genomics">
        <title>Molecular footprints of inshore aquatic adaptation in Indo-Pacific humpback dolphin (Sousa chinensis).</title>
        <authorList>
            <person name="Ming Y."/>
            <person name="Jian J."/>
            <person name="Yu F."/>
            <person name="Yu X."/>
            <person name="Wang J."/>
            <person name="Liu W."/>
        </authorList>
    </citation>
    <scope>NUCLEOTIDE SEQUENCE [LARGE SCALE GENOMIC DNA]</scope>
    <source>
        <strain evidence="8">MY-2018</strain>
        <tissue evidence="8">Skin</tissue>
    </source>
</reference>
<dbReference type="GO" id="GO:0006879">
    <property type="term" value="P:intracellular iron ion homeostasis"/>
    <property type="evidence" value="ECO:0007669"/>
    <property type="project" value="InterPro"/>
</dbReference>
<dbReference type="GO" id="GO:0008198">
    <property type="term" value="F:ferrous iron binding"/>
    <property type="evidence" value="ECO:0007669"/>
    <property type="project" value="TreeGrafter"/>
</dbReference>
<evidence type="ECO:0000313" key="8">
    <source>
        <dbReference type="EMBL" id="TEA40728.1"/>
    </source>
</evidence>
<dbReference type="InterPro" id="IPR012347">
    <property type="entry name" value="Ferritin-like"/>
</dbReference>
<dbReference type="GO" id="GO:0006826">
    <property type="term" value="P:iron ion transport"/>
    <property type="evidence" value="ECO:0007669"/>
    <property type="project" value="InterPro"/>
</dbReference>
<evidence type="ECO:0000256" key="2">
    <source>
        <dbReference type="ARBA" id="ARBA00004419"/>
    </source>
</evidence>
<evidence type="ECO:0000256" key="6">
    <source>
        <dbReference type="ARBA" id="ARBA00045964"/>
    </source>
</evidence>
<dbReference type="InterPro" id="IPR001519">
    <property type="entry name" value="Ferritin"/>
</dbReference>